<feature type="region of interest" description="Disordered" evidence="1">
    <location>
        <begin position="200"/>
        <end position="224"/>
    </location>
</feature>
<reference evidence="4" key="1">
    <citation type="journal article" date="2013" name="ISME J.">
        <title>A small predatory core genome in the divergent marine Bacteriovorax marinus SJ and the terrestrial Bdellovibrio bacteriovorus.</title>
        <authorList>
            <person name="Crossman L.C."/>
            <person name="Chen H."/>
            <person name="Cerdeno-Tarraga A.M."/>
            <person name="Brooks K."/>
            <person name="Quail M.A."/>
            <person name="Pineiro S.A."/>
            <person name="Hobley L."/>
            <person name="Sockett R.E."/>
            <person name="Bentley S.D."/>
            <person name="Parkhill J."/>
            <person name="Williams H.N."/>
            <person name="Stine O.C."/>
        </authorList>
    </citation>
    <scope>NUCLEOTIDE SEQUENCE [LARGE SCALE GENOMIC DNA]</scope>
    <source>
        <strain evidence="4">ATCC BAA-682 / DSM 15412 / SJ</strain>
    </source>
</reference>
<keyword evidence="4" id="KW-1185">Reference proteome</keyword>
<dbReference type="AlphaFoldDB" id="E1X5H7"/>
<keyword evidence="2" id="KW-0732">Signal</keyword>
<evidence type="ECO:0000313" key="3">
    <source>
        <dbReference type="EMBL" id="CBW27298.1"/>
    </source>
</evidence>
<evidence type="ECO:0000313" key="4">
    <source>
        <dbReference type="Proteomes" id="UP000008963"/>
    </source>
</evidence>
<dbReference type="OrthoDB" id="9852082at2"/>
<feature type="compositionally biased region" description="Basic residues" evidence="1">
    <location>
        <begin position="146"/>
        <end position="170"/>
    </location>
</feature>
<dbReference type="RefSeq" id="WP_014245074.1">
    <property type="nucleotide sequence ID" value="NC_016620.1"/>
</dbReference>
<feature type="compositionally biased region" description="Basic and acidic residues" evidence="1">
    <location>
        <begin position="215"/>
        <end position="224"/>
    </location>
</feature>
<feature type="chain" id="PRO_5003154934" evidence="2">
    <location>
        <begin position="19"/>
        <end position="373"/>
    </location>
</feature>
<dbReference type="KEGG" id="bmx:BMS_2508"/>
<dbReference type="PATRIC" id="fig|862908.3.peg.2393"/>
<proteinExistence type="predicted"/>
<dbReference type="HOGENOM" id="CLU_741388_0_0_7"/>
<protein>
    <submittedName>
        <fullName evidence="3">Exported protein</fullName>
    </submittedName>
</protein>
<name>E1X5H7_HALMS</name>
<dbReference type="EMBL" id="FQ312005">
    <property type="protein sequence ID" value="CBW27298.1"/>
    <property type="molecule type" value="Genomic_DNA"/>
</dbReference>
<dbReference type="Proteomes" id="UP000008963">
    <property type="component" value="Chromosome"/>
</dbReference>
<feature type="region of interest" description="Disordered" evidence="1">
    <location>
        <begin position="141"/>
        <end position="175"/>
    </location>
</feature>
<gene>
    <name evidence="3" type="ordered locus">BMS_2508</name>
</gene>
<feature type="signal peptide" evidence="2">
    <location>
        <begin position="1"/>
        <end position="18"/>
    </location>
</feature>
<organism evidence="3 4">
    <name type="scientific">Halobacteriovorax marinus (strain ATCC BAA-682 / DSM 15412 / SJ)</name>
    <name type="common">Bacteriovorax marinus</name>
    <dbReference type="NCBI Taxonomy" id="862908"/>
    <lineage>
        <taxon>Bacteria</taxon>
        <taxon>Pseudomonadati</taxon>
        <taxon>Bdellovibrionota</taxon>
        <taxon>Bacteriovoracia</taxon>
        <taxon>Bacteriovoracales</taxon>
        <taxon>Halobacteriovoraceae</taxon>
        <taxon>Halobacteriovorax</taxon>
    </lineage>
</organism>
<sequence>MKKLWIILLSTFSLCSLAQNYKGSFYLEVEGTRSQLGYIKTSGELTMARSTRLCRGMKMPKPKGEWSCKSSAPRVSACRLEYSCHFLNKNFNRVTESRRLRTKLKSIPHLKANYTIALIQNDQKKILKKVDGSKVVAAAASTPRVAKAKKVRKPTPQRVRAKAQRSKRVVKKETINKSKQEDLEEVAFLKEDESKKLLSQSEESLEEVVEQSENSSKKESRAKQVTSKRENELLDFSLSYISISDDQDNSLTTFGLAWTPHYFFSSSIGLRGEVGFHSYKTPETELLASESFLIYDLGLYASYNFTNIYIEAGFGLQMWNGEGAENANFMAFGGGYRFDETKLYLIDRISFAMSSLSNDIGTKELKFSIGSSF</sequence>
<evidence type="ECO:0000256" key="1">
    <source>
        <dbReference type="SAM" id="MobiDB-lite"/>
    </source>
</evidence>
<evidence type="ECO:0000256" key="2">
    <source>
        <dbReference type="SAM" id="SignalP"/>
    </source>
</evidence>
<accession>E1X5H7</accession>